<evidence type="ECO:0000256" key="8">
    <source>
        <dbReference type="SAM" id="Coils"/>
    </source>
</evidence>
<evidence type="ECO:0000256" key="3">
    <source>
        <dbReference type="ARBA" id="ARBA00011553"/>
    </source>
</evidence>
<feature type="domain" description="GRIP" evidence="10">
    <location>
        <begin position="1087"/>
        <end position="1134"/>
    </location>
</feature>
<feature type="compositionally biased region" description="Low complexity" evidence="9">
    <location>
        <begin position="578"/>
        <end position="588"/>
    </location>
</feature>
<dbReference type="UniPathway" id="UPA00136">
    <property type="reaction ID" value="UER00199"/>
</dbReference>
<keyword evidence="5" id="KW-0028">Amino-acid biosynthesis</keyword>
<dbReference type="PROSITE" id="PS50913">
    <property type="entry name" value="GRIP"/>
    <property type="match status" value="1"/>
</dbReference>
<evidence type="ECO:0000256" key="5">
    <source>
        <dbReference type="ARBA" id="ARBA00022605"/>
    </source>
</evidence>
<evidence type="ECO:0000313" key="11">
    <source>
        <dbReference type="EMBL" id="SPC74341.1"/>
    </source>
</evidence>
<dbReference type="InterPro" id="IPR005881">
    <property type="entry name" value="Ser_O-AcTrfase"/>
</dbReference>
<dbReference type="SMART" id="SM00971">
    <property type="entry name" value="SATase_N"/>
    <property type="match status" value="1"/>
</dbReference>
<dbReference type="EMBL" id="OIVN01000104">
    <property type="protein sequence ID" value="SPC74341.1"/>
    <property type="molecule type" value="Genomic_DNA"/>
</dbReference>
<dbReference type="InterPro" id="IPR045304">
    <property type="entry name" value="LbH_SAT"/>
</dbReference>
<evidence type="ECO:0000256" key="9">
    <source>
        <dbReference type="SAM" id="MobiDB-lite"/>
    </source>
</evidence>
<dbReference type="InterPro" id="IPR042122">
    <property type="entry name" value="Ser_AcTrfase_N_sf"/>
</dbReference>
<dbReference type="InterPro" id="IPR011004">
    <property type="entry name" value="Trimer_LpxA-like_sf"/>
</dbReference>
<dbReference type="FunFam" id="2.160.10.10:FF:000002">
    <property type="entry name" value="Serine acetyltransferase"/>
    <property type="match status" value="1"/>
</dbReference>
<dbReference type="GO" id="GO:0006535">
    <property type="term" value="P:cysteine biosynthetic process from serine"/>
    <property type="evidence" value="ECO:0007669"/>
    <property type="project" value="InterPro"/>
</dbReference>
<feature type="region of interest" description="Disordered" evidence="9">
    <location>
        <begin position="573"/>
        <end position="595"/>
    </location>
</feature>
<dbReference type="InterPro" id="IPR018357">
    <property type="entry name" value="Hexapep_transf_CS"/>
</dbReference>
<comment type="pathway">
    <text evidence="1">Amino-acid biosynthesis; L-cysteine biosynthesis; L-cysteine from L-serine: step 1/2.</text>
</comment>
<evidence type="ECO:0000256" key="2">
    <source>
        <dbReference type="ARBA" id="ARBA00007274"/>
    </source>
</evidence>
<dbReference type="InterPro" id="IPR000237">
    <property type="entry name" value="GRIP_dom"/>
</dbReference>
<dbReference type="GO" id="GO:0009001">
    <property type="term" value="F:serine O-acetyltransferase activity"/>
    <property type="evidence" value="ECO:0007669"/>
    <property type="project" value="UniProtKB-EC"/>
</dbReference>
<dbReference type="SUPFAM" id="SSF51161">
    <property type="entry name" value="Trimeric LpxA-like enzymes"/>
    <property type="match status" value="1"/>
</dbReference>
<organism evidence="11">
    <name type="scientific">Fagus sylvatica</name>
    <name type="common">Beechnut</name>
    <dbReference type="NCBI Taxonomy" id="28930"/>
    <lineage>
        <taxon>Eukaryota</taxon>
        <taxon>Viridiplantae</taxon>
        <taxon>Streptophyta</taxon>
        <taxon>Embryophyta</taxon>
        <taxon>Tracheophyta</taxon>
        <taxon>Spermatophyta</taxon>
        <taxon>Magnoliopsida</taxon>
        <taxon>eudicotyledons</taxon>
        <taxon>Gunneridae</taxon>
        <taxon>Pentapetalae</taxon>
        <taxon>rosids</taxon>
        <taxon>fabids</taxon>
        <taxon>Fagales</taxon>
        <taxon>Fagaceae</taxon>
        <taxon>Fagus</taxon>
    </lineage>
</organism>
<dbReference type="FunFam" id="1.10.3130.10:FF:000005">
    <property type="entry name" value="Serine acetyltransferase 4"/>
    <property type="match status" value="1"/>
</dbReference>
<dbReference type="NCBIfam" id="NF041874">
    <property type="entry name" value="EPS_EpsC"/>
    <property type="match status" value="1"/>
</dbReference>
<dbReference type="GO" id="GO:0000103">
    <property type="term" value="P:sulfate assimilation"/>
    <property type="evidence" value="ECO:0007669"/>
    <property type="project" value="UniProtKB-ARBA"/>
</dbReference>
<evidence type="ECO:0000256" key="1">
    <source>
        <dbReference type="ARBA" id="ARBA00004876"/>
    </source>
</evidence>
<dbReference type="InterPro" id="IPR053376">
    <property type="entry name" value="Serine_acetyltransferase"/>
</dbReference>
<feature type="coiled-coil region" evidence="8">
    <location>
        <begin position="732"/>
        <end position="997"/>
    </location>
</feature>
<dbReference type="EC" id="2.3.1.30" evidence="4"/>
<dbReference type="GO" id="GO:0005829">
    <property type="term" value="C:cytosol"/>
    <property type="evidence" value="ECO:0007669"/>
    <property type="project" value="UniProtKB-ARBA"/>
</dbReference>
<protein>
    <recommendedName>
        <fullName evidence="4">serine O-acetyltransferase</fullName>
        <ecNumber evidence="4">2.3.1.30</ecNumber>
    </recommendedName>
</protein>
<dbReference type="Pfam" id="PF00132">
    <property type="entry name" value="Hexapep"/>
    <property type="match status" value="1"/>
</dbReference>
<gene>
    <name evidence="11" type="ORF">FSB_LOCUS2223</name>
</gene>
<evidence type="ECO:0000256" key="7">
    <source>
        <dbReference type="ARBA" id="ARBA00023315"/>
    </source>
</evidence>
<reference evidence="11" key="1">
    <citation type="submission" date="2018-02" db="EMBL/GenBank/DDBJ databases">
        <authorList>
            <person name="Cohen D.B."/>
            <person name="Kent A.D."/>
        </authorList>
    </citation>
    <scope>NUCLEOTIDE SEQUENCE</scope>
</reference>
<dbReference type="Gene3D" id="1.10.3130.10">
    <property type="entry name" value="serine acetyltransferase, domain 1"/>
    <property type="match status" value="1"/>
</dbReference>
<comment type="subunit">
    <text evidence="3">Homomultimer.</text>
</comment>
<dbReference type="PROSITE" id="PS00101">
    <property type="entry name" value="HEXAPEP_TRANSFERASES"/>
    <property type="match status" value="1"/>
</dbReference>
<dbReference type="NCBIfam" id="TIGR01172">
    <property type="entry name" value="cysE"/>
    <property type="match status" value="1"/>
</dbReference>
<dbReference type="InterPro" id="IPR001451">
    <property type="entry name" value="Hexapep"/>
</dbReference>
<dbReference type="InterPro" id="IPR010493">
    <property type="entry name" value="Ser_AcTrfase_N"/>
</dbReference>
<evidence type="ECO:0000256" key="6">
    <source>
        <dbReference type="ARBA" id="ARBA00022679"/>
    </source>
</evidence>
<sequence>MACLSDESWVSLPKMLSERLSLKGDKDEDLDDKKKSFVDSKTTRYRIEKVFPVYALGILKPDSDSVVLVSNSGDSIADPIWDAVKEEAKLEAEKEPILSSFLYASILSHDCLEQALGFVLANRLQNPTLLATQLMDIFFNVILHDTGIQRSIRLDMQAFKDRDPACLSYCSVLLYLKGYHSLQVHRVAHTLWSQGRKVLALALQSRISEVFGVDIHPAAKIGEGILLDHGTGVVIGETAVVGNRVSLMHGVTLGGTGKEVGDRHPKVGEGALIGASATILGNIKIGKGAMVAAGSLVLKDVPPHSMVAGIPAKVIGYIQEQDPSLTMKHDATKDFFEHVAVNFKDGRSTVDVERRVKPKSASMATVGGDTAGVPELESRVSDDLKSEKQLSDANFVSNGNVVVENGLPGDVDAGSGDTHDQLVQMVTELKFQNEFLKSQFEGWKDLQSECSVSDRQTEASEIEGGESEDVKELREMIESLKRELLEEKQTRGAAEEALKHLTTAYSEADAKAQELSANLAGAQQKFDQEIKEREEKYSELDSKLSRLHKRAKQRIQDVQKEKDDLEARFREVSETAERASSQQSALQQELERTRQQANDALKAMDADRQQLRSTNNKLRDTIEELRRSLQPKESALEALQQSLMEKEQMLEDMRGLLQAADEKRQASIAELSAKHQKNLESLEAQLADALSDRSKATETISSLQVLVAEKESKIAEMDAASTGEAARFRASVETVKGELAHLKREHEKEKESWEVASQALKTKLEIAESNCIRAEIEAAKMRSQLESEVSAQAQILNTRDAELVAAKEEISRLEIEFSSYKVRAHALLQKKDAELAAAKDSEQLIVLEEALKEAEKEVLSVSAERDRILQDLQDALVNHDKELKERELVLNNAKQQIKSLEIKLISANASHQSDKEAWEMNLQNLEETWRLRCEALKAQNEVSSGQDIQKELDELKLRYKRLKEEHDSFRDLADRMIEEKDKEISKLLDDNENLRQSLESRPLVDHNDNHNTAMQKQDAQNLSTSAAEQQILILARQQAQREEELSQSQRHILALQEEIEELELENRLHSQQEAMLKTELRNMERMQKREGVDMTYLKNVILKLLETGEVEALLPVIGMLLQFSPEEIHKCQLAYRASTEVPPSPASDAPASARSLFSRFTFS</sequence>
<dbReference type="Pfam" id="PF01465">
    <property type="entry name" value="GRIP"/>
    <property type="match status" value="1"/>
</dbReference>
<feature type="coiled-coil region" evidence="8">
    <location>
        <begin position="1045"/>
        <end position="1089"/>
    </location>
</feature>
<dbReference type="Pfam" id="PF06426">
    <property type="entry name" value="SATase_N"/>
    <property type="match status" value="1"/>
</dbReference>
<evidence type="ECO:0000259" key="10">
    <source>
        <dbReference type="PROSITE" id="PS50913"/>
    </source>
</evidence>
<accession>A0A2N9EI13</accession>
<keyword evidence="6" id="KW-0808">Transferase</keyword>
<name>A0A2N9EI13_FAGSY</name>
<keyword evidence="7" id="KW-0012">Acyltransferase</keyword>
<comment type="similarity">
    <text evidence="2">Belongs to the transferase hexapeptide repeat family.</text>
</comment>
<dbReference type="Gene3D" id="2.160.10.10">
    <property type="entry name" value="Hexapeptide repeat proteins"/>
    <property type="match status" value="1"/>
</dbReference>
<dbReference type="AlphaFoldDB" id="A0A2N9EI13"/>
<dbReference type="Gene3D" id="1.10.287.1490">
    <property type="match status" value="1"/>
</dbReference>
<proteinExistence type="inferred from homology"/>
<keyword evidence="8" id="KW-0175">Coiled coil</keyword>
<dbReference type="SMART" id="SM00755">
    <property type="entry name" value="Grip"/>
    <property type="match status" value="1"/>
</dbReference>
<evidence type="ECO:0000256" key="4">
    <source>
        <dbReference type="ARBA" id="ARBA00013266"/>
    </source>
</evidence>
<dbReference type="CDD" id="cd03354">
    <property type="entry name" value="LbH_SAT"/>
    <property type="match status" value="1"/>
</dbReference>
<dbReference type="PANTHER" id="PTHR42811">
    <property type="entry name" value="SERINE ACETYLTRANSFERASE"/>
    <property type="match status" value="1"/>
</dbReference>